<sequence length="102" mass="11794">MLADQARLYLLQKKKEKLCPFQMLIIVKVLSFIKTTKKQPAALSLKTISTMMTGYTPVNKDFVQKSTQKYITVTVLIEFNQEVTRLWNDGVWTAPFRGLPIR</sequence>
<organism evidence="1 2">
    <name type="scientific">Rhizophagus irregularis</name>
    <dbReference type="NCBI Taxonomy" id="588596"/>
    <lineage>
        <taxon>Eukaryota</taxon>
        <taxon>Fungi</taxon>
        <taxon>Fungi incertae sedis</taxon>
        <taxon>Mucoromycota</taxon>
        <taxon>Glomeromycotina</taxon>
        <taxon>Glomeromycetes</taxon>
        <taxon>Glomerales</taxon>
        <taxon>Glomeraceae</taxon>
        <taxon>Rhizophagus</taxon>
    </lineage>
</organism>
<name>A0A2I1GDC2_9GLOM</name>
<accession>A0A2I1GDC2</accession>
<protein>
    <submittedName>
        <fullName evidence="1">Uncharacterized protein</fullName>
    </submittedName>
</protein>
<dbReference type="Proteomes" id="UP000234323">
    <property type="component" value="Unassembled WGS sequence"/>
</dbReference>
<keyword evidence="2" id="KW-1185">Reference proteome</keyword>
<gene>
    <name evidence="1" type="ORF">RhiirA4_458971</name>
</gene>
<proteinExistence type="predicted"/>
<reference evidence="1 2" key="1">
    <citation type="submission" date="2015-10" db="EMBL/GenBank/DDBJ databases">
        <title>Genome analyses suggest a sexual origin of heterokaryosis in a supposedly ancient asexual fungus.</title>
        <authorList>
            <person name="Ropars J."/>
            <person name="Sedzielewska K."/>
            <person name="Noel J."/>
            <person name="Charron P."/>
            <person name="Farinelli L."/>
            <person name="Marton T."/>
            <person name="Kruger M."/>
            <person name="Pelin A."/>
            <person name="Brachmann A."/>
            <person name="Corradi N."/>
        </authorList>
    </citation>
    <scope>NUCLEOTIDE SEQUENCE [LARGE SCALE GENOMIC DNA]</scope>
    <source>
        <strain evidence="1 2">A4</strain>
    </source>
</reference>
<evidence type="ECO:0000313" key="1">
    <source>
        <dbReference type="EMBL" id="PKY44623.1"/>
    </source>
</evidence>
<comment type="caution">
    <text evidence="1">The sequence shown here is derived from an EMBL/GenBank/DDBJ whole genome shotgun (WGS) entry which is preliminary data.</text>
</comment>
<dbReference type="AlphaFoldDB" id="A0A2I1GDC2"/>
<dbReference type="EMBL" id="LLXI01000335">
    <property type="protein sequence ID" value="PKY44623.1"/>
    <property type="molecule type" value="Genomic_DNA"/>
</dbReference>
<evidence type="ECO:0000313" key="2">
    <source>
        <dbReference type="Proteomes" id="UP000234323"/>
    </source>
</evidence>